<dbReference type="InterPro" id="IPR000847">
    <property type="entry name" value="LysR_HTH_N"/>
</dbReference>
<sequence>MIDWNDYWYFALIAEEGSYSRAAIRAQVSKSVLSRRMSALEEQLGVHLIQRTTRRLALTKVGEQFAQECQALVNQSERARAVVQAVQEYPQGTLRISAPVFMAETWLGALINEFIARWPLANVQLLAVNRPVDMIAEGIDIALSVSSGALPDSSLHYKKINTLYDILVASPQWVEQHPDLKTIGDLHRAPAMVRLADGRMQSWHLINGSQEITLSLSPRLYSNNLRVLLQAVAGGNGVALLPFPACKEELQNGGLVQLFPEWSGQPRQIYALFPANKGMPAVARYFMDELTMRQEKLNSGHQKG</sequence>
<dbReference type="AlphaFoldDB" id="A0A2T9QBG3"/>
<dbReference type="EMBL" id="AAHKKG010000002">
    <property type="protein sequence ID" value="EBX1651198.1"/>
    <property type="molecule type" value="Genomic_DNA"/>
</dbReference>
<dbReference type="SUPFAM" id="SSF46785">
    <property type="entry name" value="Winged helix' DNA-binding domain"/>
    <property type="match status" value="1"/>
</dbReference>
<evidence type="ECO:0000313" key="11">
    <source>
        <dbReference type="EMBL" id="ECT6424537.1"/>
    </source>
</evidence>
<dbReference type="EMBL" id="DAATOQ010000008">
    <property type="protein sequence ID" value="HAE8895037.1"/>
    <property type="molecule type" value="Genomic_DNA"/>
</dbReference>
<dbReference type="CDD" id="cd08422">
    <property type="entry name" value="PBP2_CrgA_like"/>
    <property type="match status" value="1"/>
</dbReference>
<dbReference type="GO" id="GO:0043565">
    <property type="term" value="F:sequence-specific DNA binding"/>
    <property type="evidence" value="ECO:0007669"/>
    <property type="project" value="TreeGrafter"/>
</dbReference>
<reference evidence="8" key="5">
    <citation type="submission" date="2018-09" db="EMBL/GenBank/DDBJ databases">
        <authorList>
            <person name="Ashton P.M."/>
            <person name="Dallman T."/>
            <person name="Nair S."/>
            <person name="De Pinna E."/>
            <person name="Peters T."/>
            <person name="Grant K."/>
        </authorList>
    </citation>
    <scope>NUCLEOTIDE SEQUENCE</scope>
    <source>
        <strain evidence="6">449466</strain>
        <strain evidence="7">532482</strain>
        <strain evidence="8">579255</strain>
    </source>
</reference>
<evidence type="ECO:0000313" key="7">
    <source>
        <dbReference type="EMBL" id="EBX1651198.1"/>
    </source>
</evidence>
<comment type="similarity">
    <text evidence="1">Belongs to the LysR transcriptional regulatory family.</text>
</comment>
<evidence type="ECO:0000313" key="16">
    <source>
        <dbReference type="EMBL" id="HAE8895037.1"/>
    </source>
</evidence>
<dbReference type="EMBL" id="AAKQSY010000006">
    <property type="protein sequence ID" value="ECU6929089.1"/>
    <property type="molecule type" value="Genomic_DNA"/>
</dbReference>
<dbReference type="Proteomes" id="UP000323452">
    <property type="component" value="Unassembled WGS sequence"/>
</dbReference>
<dbReference type="InterPro" id="IPR058163">
    <property type="entry name" value="LysR-type_TF_proteobact-type"/>
</dbReference>
<comment type="caution">
    <text evidence="8">The sequence shown here is derived from an EMBL/GenBank/DDBJ whole genome shotgun (WGS) entry which is preliminary data.</text>
</comment>
<dbReference type="GO" id="GO:0003700">
    <property type="term" value="F:DNA-binding transcription factor activity"/>
    <property type="evidence" value="ECO:0007669"/>
    <property type="project" value="InterPro"/>
</dbReference>
<dbReference type="Pfam" id="PF03466">
    <property type="entry name" value="LysR_substrate"/>
    <property type="match status" value="1"/>
</dbReference>
<dbReference type="RefSeq" id="WP_023233786.1">
    <property type="nucleotide sequence ID" value="NZ_CP008925.1"/>
</dbReference>
<dbReference type="EMBL" id="DAAROJ010000002">
    <property type="protein sequence ID" value="HAE3193510.1"/>
    <property type="molecule type" value="Genomic_DNA"/>
</dbReference>
<dbReference type="PANTHER" id="PTHR30537">
    <property type="entry name" value="HTH-TYPE TRANSCRIPTIONAL REGULATOR"/>
    <property type="match status" value="1"/>
</dbReference>
<dbReference type="Pfam" id="PF00126">
    <property type="entry name" value="HTH_1"/>
    <property type="match status" value="1"/>
</dbReference>
<reference evidence="14" key="2">
    <citation type="submission" date="2018-07" db="EMBL/GenBank/DDBJ databases">
        <authorList>
            <consortium name="NCBI Pathogen Detection Project"/>
        </authorList>
    </citation>
    <scope>NUCLEOTIDE SEQUENCE</scope>
    <source>
        <strain evidence="14">11-0573</strain>
        <strain evidence="15">11-7712</strain>
        <strain evidence="16">12-0352</strain>
    </source>
</reference>
<evidence type="ECO:0000313" key="8">
    <source>
        <dbReference type="EMBL" id="EBY3764130.1"/>
    </source>
</evidence>
<dbReference type="EMBL" id="AAKJYZ010000005">
    <property type="protein sequence ID" value="ECS5569140.1"/>
    <property type="molecule type" value="Genomic_DNA"/>
</dbReference>
<evidence type="ECO:0000313" key="18">
    <source>
        <dbReference type="Proteomes" id="UP000323452"/>
    </source>
</evidence>
<dbReference type="EMBL" id="SRAQ01000004">
    <property type="protein sequence ID" value="KAA7286130.1"/>
    <property type="molecule type" value="Genomic_DNA"/>
</dbReference>
<evidence type="ECO:0000313" key="6">
    <source>
        <dbReference type="EMBL" id="EBW1953350.1"/>
    </source>
</evidence>
<evidence type="ECO:0000313" key="17">
    <source>
        <dbReference type="EMBL" id="KAA7286130.1"/>
    </source>
</evidence>
<accession>A0A2T9QBG3</accession>
<dbReference type="EMBL" id="AAKNKP010000006">
    <property type="protein sequence ID" value="ECT6424537.1"/>
    <property type="molecule type" value="Genomic_DNA"/>
</dbReference>
<evidence type="ECO:0000256" key="4">
    <source>
        <dbReference type="ARBA" id="ARBA00023163"/>
    </source>
</evidence>
<dbReference type="PANTHER" id="PTHR30537:SF31">
    <property type="entry name" value="TRANSCRIPTIONAL REGULATOR, LYSR FAMILY"/>
    <property type="match status" value="1"/>
</dbReference>
<dbReference type="InterPro" id="IPR036390">
    <property type="entry name" value="WH_DNA-bd_sf"/>
</dbReference>
<evidence type="ECO:0000313" key="10">
    <source>
        <dbReference type="EMBL" id="ECS5569140.1"/>
    </source>
</evidence>
<dbReference type="Gene3D" id="3.40.190.290">
    <property type="match status" value="1"/>
</dbReference>
<dbReference type="SUPFAM" id="SSF53850">
    <property type="entry name" value="Periplasmic binding protein-like II"/>
    <property type="match status" value="1"/>
</dbReference>
<evidence type="ECO:0000313" key="12">
    <source>
        <dbReference type="EMBL" id="ECT9247711.1"/>
    </source>
</evidence>
<dbReference type="EMBL" id="AAHNXN010000004">
    <property type="protein sequence ID" value="EBY3764130.1"/>
    <property type="molecule type" value="Genomic_DNA"/>
</dbReference>
<keyword evidence="2" id="KW-0805">Transcription regulation</keyword>
<dbReference type="Gene3D" id="1.10.10.10">
    <property type="entry name" value="Winged helix-like DNA-binding domain superfamily/Winged helix DNA-binding domain"/>
    <property type="match status" value="1"/>
</dbReference>
<evidence type="ECO:0000313" key="14">
    <source>
        <dbReference type="EMBL" id="HAE3193510.1"/>
    </source>
</evidence>
<reference evidence="13" key="4">
    <citation type="submission" date="2018-07" db="EMBL/GenBank/DDBJ databases">
        <authorList>
            <consortium name="PulseNet: The National Subtyping Network for Foodborne Disease Surveillance"/>
            <person name="Tarr C.L."/>
            <person name="Trees E."/>
            <person name="Katz L.S."/>
            <person name="Carleton-Romer H.A."/>
            <person name="Stroika S."/>
            <person name="Kucerova Z."/>
            <person name="Roache K.F."/>
            <person name="Sabol A.L."/>
            <person name="Besser J."/>
            <person name="Gerner-Smidt P."/>
        </authorList>
    </citation>
    <scope>NUCLEOTIDE SEQUENCE</scope>
    <source>
        <strain evidence="13">PNUSAS002073</strain>
    </source>
</reference>
<evidence type="ECO:0000259" key="5">
    <source>
        <dbReference type="PROSITE" id="PS50931"/>
    </source>
</evidence>
<organism evidence="8">
    <name type="scientific">Salmonella enterica subsp. enterica serovar Cerro</name>
    <dbReference type="NCBI Taxonomy" id="340188"/>
    <lineage>
        <taxon>Bacteria</taxon>
        <taxon>Pseudomonadati</taxon>
        <taxon>Pseudomonadota</taxon>
        <taxon>Gammaproteobacteria</taxon>
        <taxon>Enterobacterales</taxon>
        <taxon>Enterobacteriaceae</taxon>
        <taxon>Salmonella</taxon>
    </lineage>
</organism>
<dbReference type="EMBL" id="AAKOHZ010000003">
    <property type="protein sequence ID" value="ECT9247711.1"/>
    <property type="molecule type" value="Genomic_DNA"/>
</dbReference>
<dbReference type="GO" id="GO:0006351">
    <property type="term" value="P:DNA-templated transcription"/>
    <property type="evidence" value="ECO:0007669"/>
    <property type="project" value="TreeGrafter"/>
</dbReference>
<reference evidence="17 18" key="6">
    <citation type="journal article" date="2019" name="Proc. Natl. Acad. Sci. U.S.A.">
        <title>Microbiome composition shapes rapid genomic adaptation of Drosophila melanogaster.</title>
        <authorList>
            <person name="Rudman S.M."/>
            <person name="Greenblum S."/>
            <person name="Hughes R.C."/>
            <person name="Rajpurohit S."/>
            <person name="Kiratli O."/>
            <person name="Lowder D.B."/>
            <person name="Lemmon S.G."/>
            <person name="Petrov D.A."/>
            <person name="Chaston J.M."/>
            <person name="Schmidt P."/>
        </authorList>
    </citation>
    <scope>NUCLEOTIDE SEQUENCE [LARGE SCALE GENOMIC DNA]</scope>
    <source>
        <strain evidence="17 18">ME2L-19-234</strain>
    </source>
</reference>
<dbReference type="EMBL" id="AAHHQO010000008">
    <property type="protein sequence ID" value="EBW1953350.1"/>
    <property type="molecule type" value="Genomic_DNA"/>
</dbReference>
<evidence type="ECO:0000313" key="9">
    <source>
        <dbReference type="EMBL" id="ECS2241551.1"/>
    </source>
</evidence>
<dbReference type="FunFam" id="1.10.10.10:FF:000001">
    <property type="entry name" value="LysR family transcriptional regulator"/>
    <property type="match status" value="1"/>
</dbReference>
<keyword evidence="4" id="KW-0804">Transcription</keyword>
<dbReference type="Proteomes" id="UP000839902">
    <property type="component" value="Unassembled WGS sequence"/>
</dbReference>
<gene>
    <name evidence="11" type="ORF">A6E75_08495</name>
    <name evidence="13" type="ORF">A8D33_08610</name>
    <name evidence="9" type="ORF">APX06_05750</name>
    <name evidence="10" type="ORF">BGP46_08030</name>
    <name evidence="6" type="ORF">C3N96_10820</name>
    <name evidence="12" type="ORF">CGD37_03825</name>
    <name evidence="8" type="ORF">D4F32_05700</name>
    <name evidence="7" type="ORF">DQ894_02815</name>
    <name evidence="17" type="ORF">E4904_08210</name>
    <name evidence="14" type="ORF">G3454_000585</name>
    <name evidence="15" type="ORF">G4A16_001158</name>
    <name evidence="16" type="ORF">G4Y54_001476</name>
</gene>
<proteinExistence type="inferred from homology"/>
<feature type="domain" description="HTH lysR-type" evidence="5">
    <location>
        <begin position="9"/>
        <end position="59"/>
    </location>
</feature>
<reference evidence="17" key="7">
    <citation type="submission" date="2019-03" db="EMBL/GenBank/DDBJ databases">
        <authorList>
            <person name="Levent G."/>
            <person name="Schlochtermeier A."/>
            <person name="Ives S.E."/>
            <person name="Norman K.N."/>
            <person name="Lawhon S.D."/>
            <person name="Loneragan G.H."/>
            <person name="Anderson R.C."/>
            <person name="Scott H.M."/>
        </authorList>
    </citation>
    <scope>NUCLEOTIDE SEQUENCE</scope>
    <source>
        <strain evidence="17">ME2L-19-234</strain>
    </source>
</reference>
<dbReference type="EMBL" id="AAKIXF010000004">
    <property type="protein sequence ID" value="ECS2241551.1"/>
    <property type="molecule type" value="Genomic_DNA"/>
</dbReference>
<reference evidence="9" key="3">
    <citation type="submission" date="2018-07" db="EMBL/GenBank/DDBJ databases">
        <authorList>
            <consortium name="NARMS: The National Antimicrobial Resistance Monitoring System"/>
        </authorList>
    </citation>
    <scope>NUCLEOTIDE SEQUENCE</scope>
    <source>
        <strain evidence="9">FSIS1503023</strain>
        <strain evidence="11">FSIS1606185</strain>
        <strain evidence="10">FSIS1607449</strain>
        <strain evidence="12">FSIS1702211</strain>
    </source>
</reference>
<protein>
    <submittedName>
        <fullName evidence="8">LysR family transcriptional regulator</fullName>
    </submittedName>
</protein>
<reference evidence="14" key="1">
    <citation type="journal article" date="2018" name="Genome Biol.">
        <title>SKESA: strategic k-mer extension for scrupulous assemblies.</title>
        <authorList>
            <person name="Souvorov A."/>
            <person name="Agarwala R."/>
            <person name="Lipman D.J."/>
        </authorList>
    </citation>
    <scope>NUCLEOTIDE SEQUENCE</scope>
    <source>
        <strain evidence="14">11-0573</strain>
        <strain evidence="15">11-7712</strain>
        <strain evidence="16">12-0352</strain>
    </source>
</reference>
<evidence type="ECO:0000256" key="3">
    <source>
        <dbReference type="ARBA" id="ARBA00023125"/>
    </source>
</evidence>
<dbReference type="InterPro" id="IPR005119">
    <property type="entry name" value="LysR_subst-bd"/>
</dbReference>
<evidence type="ECO:0000256" key="2">
    <source>
        <dbReference type="ARBA" id="ARBA00023015"/>
    </source>
</evidence>
<dbReference type="EMBL" id="DAARSL010000004">
    <property type="protein sequence ID" value="HAE3751424.1"/>
    <property type="molecule type" value="Genomic_DNA"/>
</dbReference>
<evidence type="ECO:0000313" key="13">
    <source>
        <dbReference type="EMBL" id="ECU6929089.1"/>
    </source>
</evidence>
<evidence type="ECO:0000256" key="1">
    <source>
        <dbReference type="ARBA" id="ARBA00009437"/>
    </source>
</evidence>
<keyword evidence="3" id="KW-0238">DNA-binding</keyword>
<evidence type="ECO:0000313" key="15">
    <source>
        <dbReference type="EMBL" id="HAE3751424.1"/>
    </source>
</evidence>
<dbReference type="InterPro" id="IPR036388">
    <property type="entry name" value="WH-like_DNA-bd_sf"/>
</dbReference>
<name>A0A2T9QBG3_SALET</name>
<dbReference type="PROSITE" id="PS50931">
    <property type="entry name" value="HTH_LYSR"/>
    <property type="match status" value="1"/>
</dbReference>